<protein>
    <submittedName>
        <fullName evidence="3">AraC family transcriptional regulator</fullName>
    </submittedName>
</protein>
<feature type="domain" description="AraC-type transcription regulator ligand-binding" evidence="2">
    <location>
        <begin position="2"/>
        <end position="140"/>
    </location>
</feature>
<organism evidence="3 4">
    <name type="scientific">Nonomuraea diastatica</name>
    <dbReference type="NCBI Taxonomy" id="1848329"/>
    <lineage>
        <taxon>Bacteria</taxon>
        <taxon>Bacillati</taxon>
        <taxon>Actinomycetota</taxon>
        <taxon>Actinomycetes</taxon>
        <taxon>Streptosporangiales</taxon>
        <taxon>Streptosporangiaceae</taxon>
        <taxon>Nonomuraea</taxon>
    </lineage>
</organism>
<dbReference type="Proteomes" id="UP000294543">
    <property type="component" value="Unassembled WGS sequence"/>
</dbReference>
<comment type="caution">
    <text evidence="3">The sequence shown here is derived from an EMBL/GenBank/DDBJ whole genome shotgun (WGS) entry which is preliminary data.</text>
</comment>
<evidence type="ECO:0000313" key="3">
    <source>
        <dbReference type="EMBL" id="TDD13153.1"/>
    </source>
</evidence>
<proteinExistence type="predicted"/>
<accession>A0A4R4WAE0</accession>
<keyword evidence="1" id="KW-0238">DNA-binding</keyword>
<name>A0A4R4WAE0_9ACTN</name>
<sequence>MDQLAALLDGPRAHGAFLLRSLLDPPWSLRIQDEAPLSVIAQVRGESWIRFDDGEPVRLEPGQVAIARGPEPYTVADHPGTKPQVVIHPGQHCTTLDGEILYQTLDQGLRTWGNSADGGTMLLTGTYNLEGEVSRRLFEAQSWAGFRVSMASWSAACPAGSGEHFILDRPAGWPSQGRNRSCTAAEDVGAGCPQQLLDTSPAIADLAKWFAALPRWEVDQFWVAAFRALTTPRP</sequence>
<dbReference type="EMBL" id="SMKP01000184">
    <property type="protein sequence ID" value="TDD13153.1"/>
    <property type="molecule type" value="Genomic_DNA"/>
</dbReference>
<reference evidence="3 4" key="1">
    <citation type="submission" date="2019-03" db="EMBL/GenBank/DDBJ databases">
        <title>Draft genome sequences of novel Actinobacteria.</title>
        <authorList>
            <person name="Sahin N."/>
            <person name="Ay H."/>
            <person name="Saygin H."/>
        </authorList>
    </citation>
    <scope>NUCLEOTIDE SEQUENCE [LARGE SCALE GENOMIC DNA]</scope>
    <source>
        <strain evidence="3 4">KC712</strain>
    </source>
</reference>
<dbReference type="InterPro" id="IPR032783">
    <property type="entry name" value="AraC_lig"/>
</dbReference>
<evidence type="ECO:0000256" key="1">
    <source>
        <dbReference type="ARBA" id="ARBA00023125"/>
    </source>
</evidence>
<dbReference type="OrthoDB" id="241790at2"/>
<evidence type="ECO:0000259" key="2">
    <source>
        <dbReference type="Pfam" id="PF12852"/>
    </source>
</evidence>
<keyword evidence="4" id="KW-1185">Reference proteome</keyword>
<dbReference type="GO" id="GO:0003677">
    <property type="term" value="F:DNA binding"/>
    <property type="evidence" value="ECO:0007669"/>
    <property type="project" value="UniProtKB-KW"/>
</dbReference>
<dbReference type="AlphaFoldDB" id="A0A4R4WAE0"/>
<gene>
    <name evidence="3" type="ORF">E1294_41990</name>
</gene>
<evidence type="ECO:0000313" key="4">
    <source>
        <dbReference type="Proteomes" id="UP000294543"/>
    </source>
</evidence>
<dbReference type="Pfam" id="PF12852">
    <property type="entry name" value="Cupin_6"/>
    <property type="match status" value="1"/>
</dbReference>